<reference evidence="3" key="2">
    <citation type="submission" date="2023-01" db="EMBL/GenBank/DDBJ databases">
        <authorList>
            <person name="Sun Q."/>
            <person name="Evtushenko L."/>
        </authorList>
    </citation>
    <scope>NUCLEOTIDE SEQUENCE</scope>
    <source>
        <strain evidence="3">VKM B-2748</strain>
    </source>
</reference>
<dbReference type="InterPro" id="IPR044946">
    <property type="entry name" value="Restrct_endonuc_typeI_TRD_sf"/>
</dbReference>
<organism evidence="3 4">
    <name type="scientific">Methylopila turkensis</name>
    <dbReference type="NCBI Taxonomy" id="1437816"/>
    <lineage>
        <taxon>Bacteria</taxon>
        <taxon>Pseudomonadati</taxon>
        <taxon>Pseudomonadota</taxon>
        <taxon>Alphaproteobacteria</taxon>
        <taxon>Hyphomicrobiales</taxon>
        <taxon>Methylopilaceae</taxon>
        <taxon>Methylopila</taxon>
    </lineage>
</organism>
<gene>
    <name evidence="3" type="ORF">GCM10008174_07480</name>
</gene>
<sequence length="185" mass="20184">MVALSKFALIATGVAPDKLRDDPVRFVQIRDLTGARKDLTVGERPLVARALPIQAGDILVAARGERTLAAEADEDLFGAYASLDLYLVRPEATRLDPSFLLAFLLLPQTGVRLRASTAGASLPRIARDDIAQLDLPDLPLERQRSIGQLARAHRTHRELLIQLAERHATAADLQILEALRVSTEG</sequence>
<dbReference type="SUPFAM" id="SSF116734">
    <property type="entry name" value="DNA methylase specificity domain"/>
    <property type="match status" value="1"/>
</dbReference>
<evidence type="ECO:0000313" key="4">
    <source>
        <dbReference type="Proteomes" id="UP001143309"/>
    </source>
</evidence>
<dbReference type="AlphaFoldDB" id="A0A9W6JKS6"/>
<dbReference type="Proteomes" id="UP001143309">
    <property type="component" value="Unassembled WGS sequence"/>
</dbReference>
<accession>A0A9W6JKS6</accession>
<comment type="caution">
    <text evidence="3">The sequence shown here is derived from an EMBL/GenBank/DDBJ whole genome shotgun (WGS) entry which is preliminary data.</text>
</comment>
<protein>
    <recommendedName>
        <fullName evidence="5">Type I restriction modification DNA specificity domain-containing protein</fullName>
    </recommendedName>
</protein>
<dbReference type="RefSeq" id="WP_271199501.1">
    <property type="nucleotide sequence ID" value="NZ_BSFL01000001.1"/>
</dbReference>
<proteinExistence type="predicted"/>
<keyword evidence="2" id="KW-0238">DNA-binding</keyword>
<evidence type="ECO:0000256" key="2">
    <source>
        <dbReference type="ARBA" id="ARBA00023125"/>
    </source>
</evidence>
<dbReference type="GO" id="GO:0009307">
    <property type="term" value="P:DNA restriction-modification system"/>
    <property type="evidence" value="ECO:0007669"/>
    <property type="project" value="UniProtKB-KW"/>
</dbReference>
<evidence type="ECO:0000313" key="3">
    <source>
        <dbReference type="EMBL" id="GLK79007.1"/>
    </source>
</evidence>
<dbReference type="GO" id="GO:0003677">
    <property type="term" value="F:DNA binding"/>
    <property type="evidence" value="ECO:0007669"/>
    <property type="project" value="UniProtKB-KW"/>
</dbReference>
<dbReference type="EMBL" id="BSFL01000001">
    <property type="protein sequence ID" value="GLK79007.1"/>
    <property type="molecule type" value="Genomic_DNA"/>
</dbReference>
<name>A0A9W6JKS6_9HYPH</name>
<evidence type="ECO:0000256" key="1">
    <source>
        <dbReference type="ARBA" id="ARBA00022747"/>
    </source>
</evidence>
<keyword evidence="4" id="KW-1185">Reference proteome</keyword>
<reference evidence="3" key="1">
    <citation type="journal article" date="2014" name="Int. J. Syst. Evol. Microbiol.">
        <title>Complete genome sequence of Corynebacterium casei LMG S-19264T (=DSM 44701T), isolated from a smear-ripened cheese.</title>
        <authorList>
            <consortium name="US DOE Joint Genome Institute (JGI-PGF)"/>
            <person name="Walter F."/>
            <person name="Albersmeier A."/>
            <person name="Kalinowski J."/>
            <person name="Ruckert C."/>
        </authorList>
    </citation>
    <scope>NUCLEOTIDE SEQUENCE</scope>
    <source>
        <strain evidence="3">VKM B-2748</strain>
    </source>
</reference>
<keyword evidence="1" id="KW-0680">Restriction system</keyword>
<dbReference type="Gene3D" id="3.90.220.20">
    <property type="entry name" value="DNA methylase specificity domains"/>
    <property type="match status" value="1"/>
</dbReference>
<evidence type="ECO:0008006" key="5">
    <source>
        <dbReference type="Google" id="ProtNLM"/>
    </source>
</evidence>